<feature type="signal peptide" evidence="1">
    <location>
        <begin position="1"/>
        <end position="26"/>
    </location>
</feature>
<name>A0A917P5M5_9DEIO</name>
<evidence type="ECO:0000313" key="3">
    <source>
        <dbReference type="Proteomes" id="UP000635726"/>
    </source>
</evidence>
<comment type="caution">
    <text evidence="2">The sequence shown here is derived from an EMBL/GenBank/DDBJ whole genome shotgun (WGS) entry which is preliminary data.</text>
</comment>
<organism evidence="2 3">
    <name type="scientific">Deinococcus aquiradiocola</name>
    <dbReference type="NCBI Taxonomy" id="393059"/>
    <lineage>
        <taxon>Bacteria</taxon>
        <taxon>Thermotogati</taxon>
        <taxon>Deinococcota</taxon>
        <taxon>Deinococci</taxon>
        <taxon>Deinococcales</taxon>
        <taxon>Deinococcaceae</taxon>
        <taxon>Deinococcus</taxon>
    </lineage>
</organism>
<evidence type="ECO:0000313" key="2">
    <source>
        <dbReference type="EMBL" id="GGJ62909.1"/>
    </source>
</evidence>
<keyword evidence="1" id="KW-0732">Signal</keyword>
<proteinExistence type="predicted"/>
<gene>
    <name evidence="2" type="ORF">GCM10008939_03440</name>
</gene>
<protein>
    <submittedName>
        <fullName evidence="2">Uncharacterized protein</fullName>
    </submittedName>
</protein>
<sequence length="123" mass="12626">MPRPLMPRPLHALAVLLALTVPPALAAASAPLTVQGQITFFNDSGTFLLDLGGMGVGKTLAGKLTGVQTLPGTMEWIKKTIPTGALVKFTVLKPGAYPEGTLSFAGKDVGALLIAAKLAKPAH</sequence>
<reference evidence="2" key="2">
    <citation type="submission" date="2020-09" db="EMBL/GenBank/DDBJ databases">
        <authorList>
            <person name="Sun Q."/>
            <person name="Ohkuma M."/>
        </authorList>
    </citation>
    <scope>NUCLEOTIDE SEQUENCE</scope>
    <source>
        <strain evidence="2">JCM 14371</strain>
    </source>
</reference>
<dbReference type="EMBL" id="BMOE01000001">
    <property type="protein sequence ID" value="GGJ62909.1"/>
    <property type="molecule type" value="Genomic_DNA"/>
</dbReference>
<dbReference type="Proteomes" id="UP000635726">
    <property type="component" value="Unassembled WGS sequence"/>
</dbReference>
<feature type="chain" id="PRO_5037203402" evidence="1">
    <location>
        <begin position="27"/>
        <end position="123"/>
    </location>
</feature>
<evidence type="ECO:0000256" key="1">
    <source>
        <dbReference type="SAM" id="SignalP"/>
    </source>
</evidence>
<accession>A0A917P5M5</accession>
<dbReference type="AlphaFoldDB" id="A0A917P5M5"/>
<reference evidence="2" key="1">
    <citation type="journal article" date="2014" name="Int. J. Syst. Evol. Microbiol.">
        <title>Complete genome sequence of Corynebacterium casei LMG S-19264T (=DSM 44701T), isolated from a smear-ripened cheese.</title>
        <authorList>
            <consortium name="US DOE Joint Genome Institute (JGI-PGF)"/>
            <person name="Walter F."/>
            <person name="Albersmeier A."/>
            <person name="Kalinowski J."/>
            <person name="Ruckert C."/>
        </authorList>
    </citation>
    <scope>NUCLEOTIDE SEQUENCE</scope>
    <source>
        <strain evidence="2">JCM 14371</strain>
    </source>
</reference>
<keyword evidence="3" id="KW-1185">Reference proteome</keyword>
<dbReference type="RefSeq" id="WP_188960494.1">
    <property type="nucleotide sequence ID" value="NZ_BMOE01000001.1"/>
</dbReference>